<evidence type="ECO:0000256" key="1">
    <source>
        <dbReference type="SAM" id="SignalP"/>
    </source>
</evidence>
<dbReference type="EMBL" id="JAWDGP010004156">
    <property type="protein sequence ID" value="KAK3767336.1"/>
    <property type="molecule type" value="Genomic_DNA"/>
</dbReference>
<sequence>MIWWFLVVLSCLQLLATGTSVSKCPSLFQCERPIRDERFFADDHDSMIFKIADVNLLNRVCGKLPDLRSCVIANTASCSDEDARTDTTFFKDVMDYICTPSGRTVALATHKASCTIDQKLDTLFLDTMFICNLFFKYDIEDEEISKGKKLTIAEKCPFKHTLDTCVVSFMSNKCGPEMGNLMEKMWDIWSTHQFPEFITSCVKDKAATR</sequence>
<evidence type="ECO:0000313" key="3">
    <source>
        <dbReference type="Proteomes" id="UP001283361"/>
    </source>
</evidence>
<evidence type="ECO:0008006" key="4">
    <source>
        <dbReference type="Google" id="ProtNLM"/>
    </source>
</evidence>
<accession>A0AAE0ZEK4</accession>
<name>A0AAE0ZEK4_9GAST</name>
<dbReference type="AlphaFoldDB" id="A0AAE0ZEK4"/>
<organism evidence="2 3">
    <name type="scientific">Elysia crispata</name>
    <name type="common">lettuce slug</name>
    <dbReference type="NCBI Taxonomy" id="231223"/>
    <lineage>
        <taxon>Eukaryota</taxon>
        <taxon>Metazoa</taxon>
        <taxon>Spiralia</taxon>
        <taxon>Lophotrochozoa</taxon>
        <taxon>Mollusca</taxon>
        <taxon>Gastropoda</taxon>
        <taxon>Heterobranchia</taxon>
        <taxon>Euthyneura</taxon>
        <taxon>Panpulmonata</taxon>
        <taxon>Sacoglossa</taxon>
        <taxon>Placobranchoidea</taxon>
        <taxon>Plakobranchidae</taxon>
        <taxon>Elysia</taxon>
    </lineage>
</organism>
<gene>
    <name evidence="2" type="ORF">RRG08_050883</name>
</gene>
<evidence type="ECO:0000313" key="2">
    <source>
        <dbReference type="EMBL" id="KAK3767336.1"/>
    </source>
</evidence>
<keyword evidence="3" id="KW-1185">Reference proteome</keyword>
<proteinExistence type="predicted"/>
<dbReference type="Proteomes" id="UP001283361">
    <property type="component" value="Unassembled WGS sequence"/>
</dbReference>
<reference evidence="2" key="1">
    <citation type="journal article" date="2023" name="G3 (Bethesda)">
        <title>A reference genome for the long-term kleptoplast-retaining sea slug Elysia crispata morphotype clarki.</title>
        <authorList>
            <person name="Eastman K.E."/>
            <person name="Pendleton A.L."/>
            <person name="Shaikh M.A."/>
            <person name="Suttiyut T."/>
            <person name="Ogas R."/>
            <person name="Tomko P."/>
            <person name="Gavelis G."/>
            <person name="Widhalm J.R."/>
            <person name="Wisecaver J.H."/>
        </authorList>
    </citation>
    <scope>NUCLEOTIDE SEQUENCE</scope>
    <source>
        <strain evidence="2">ECLA1</strain>
    </source>
</reference>
<feature type="chain" id="PRO_5042002406" description="DUF19 domain-containing protein" evidence="1">
    <location>
        <begin position="19"/>
        <end position="209"/>
    </location>
</feature>
<feature type="signal peptide" evidence="1">
    <location>
        <begin position="1"/>
        <end position="18"/>
    </location>
</feature>
<keyword evidence="1" id="KW-0732">Signal</keyword>
<protein>
    <recommendedName>
        <fullName evidence="4">DUF19 domain-containing protein</fullName>
    </recommendedName>
</protein>
<comment type="caution">
    <text evidence="2">The sequence shown here is derived from an EMBL/GenBank/DDBJ whole genome shotgun (WGS) entry which is preliminary data.</text>
</comment>